<protein>
    <submittedName>
        <fullName evidence="8">Acidic mammalian</fullName>
        <ecNumber evidence="8">3.2.1.14</ecNumber>
    </submittedName>
</protein>
<comment type="similarity">
    <text evidence="5">Belongs to the glycosyl hydrolase 18 family.</text>
</comment>
<dbReference type="InterPro" id="IPR001223">
    <property type="entry name" value="Glyco_hydro18_cat"/>
</dbReference>
<dbReference type="Pfam" id="PF00704">
    <property type="entry name" value="Glyco_hydro_18"/>
    <property type="match status" value="1"/>
</dbReference>
<name>A0A3M7R8E4_BRAPC</name>
<evidence type="ECO:0000256" key="1">
    <source>
        <dbReference type="ARBA" id="ARBA00022801"/>
    </source>
</evidence>
<keyword evidence="3 4" id="KW-0326">Glycosidase</keyword>
<feature type="signal peptide" evidence="6">
    <location>
        <begin position="1"/>
        <end position="21"/>
    </location>
</feature>
<dbReference type="GO" id="GO:0006032">
    <property type="term" value="P:chitin catabolic process"/>
    <property type="evidence" value="ECO:0007669"/>
    <property type="project" value="TreeGrafter"/>
</dbReference>
<dbReference type="SUPFAM" id="SSF51445">
    <property type="entry name" value="(Trans)glycosidases"/>
    <property type="match status" value="1"/>
</dbReference>
<dbReference type="CDD" id="cd02872">
    <property type="entry name" value="GH18_chitolectin_chitotriosidase"/>
    <property type="match status" value="1"/>
</dbReference>
<dbReference type="EC" id="3.2.1.14" evidence="8"/>
<keyword evidence="6" id="KW-0732">Signal</keyword>
<feature type="domain" description="GH18" evidence="7">
    <location>
        <begin position="23"/>
        <end position="374"/>
    </location>
</feature>
<dbReference type="AlphaFoldDB" id="A0A3M7R8E4"/>
<dbReference type="InterPro" id="IPR017853">
    <property type="entry name" value="GH"/>
</dbReference>
<dbReference type="InterPro" id="IPR029070">
    <property type="entry name" value="Chitinase_insertion_sf"/>
</dbReference>
<dbReference type="FunFam" id="3.10.50.10:FF:000001">
    <property type="entry name" value="Chitinase 3-like 1"/>
    <property type="match status" value="1"/>
</dbReference>
<evidence type="ECO:0000256" key="5">
    <source>
        <dbReference type="RuleBase" id="RU004453"/>
    </source>
</evidence>
<dbReference type="STRING" id="10195.A0A3M7R8E4"/>
<accession>A0A3M7R8E4</accession>
<dbReference type="InterPro" id="IPR001579">
    <property type="entry name" value="Glyco_hydro_18_chit_AS"/>
</dbReference>
<reference evidence="8 9" key="1">
    <citation type="journal article" date="2018" name="Sci. Rep.">
        <title>Genomic signatures of local adaptation to the degree of environmental predictability in rotifers.</title>
        <authorList>
            <person name="Franch-Gras L."/>
            <person name="Hahn C."/>
            <person name="Garcia-Roger E.M."/>
            <person name="Carmona M.J."/>
            <person name="Serra M."/>
            <person name="Gomez A."/>
        </authorList>
    </citation>
    <scope>NUCLEOTIDE SEQUENCE [LARGE SCALE GENOMIC DNA]</scope>
    <source>
        <strain evidence="8">HYR1</strain>
    </source>
</reference>
<keyword evidence="9" id="KW-1185">Reference proteome</keyword>
<keyword evidence="1 4" id="KW-0378">Hydrolase</keyword>
<organism evidence="8 9">
    <name type="scientific">Brachionus plicatilis</name>
    <name type="common">Marine rotifer</name>
    <name type="synonym">Brachionus muelleri</name>
    <dbReference type="NCBI Taxonomy" id="10195"/>
    <lineage>
        <taxon>Eukaryota</taxon>
        <taxon>Metazoa</taxon>
        <taxon>Spiralia</taxon>
        <taxon>Gnathifera</taxon>
        <taxon>Rotifera</taxon>
        <taxon>Eurotatoria</taxon>
        <taxon>Monogononta</taxon>
        <taxon>Pseudotrocha</taxon>
        <taxon>Ploima</taxon>
        <taxon>Brachionidae</taxon>
        <taxon>Brachionus</taxon>
    </lineage>
</organism>
<gene>
    <name evidence="8" type="ORF">BpHYR1_024232</name>
</gene>
<sequence length="374" mass="42701">MGTSYQFLAITLLGLIKYINSDYVIGCYYTNWSQHRKEEVKFIPKSINPKLCTHAYFAFANIDADKWTLMPFEKNDISDNPKLPGLYDDFRKLKKKNPTLKTLLSLGGASAGVEKFRKLCEDDENRKTFIKNTIKILRKFNFDGLDLDWEFPETTKDKVGFTKLCKDIRLEFQNEAFVSNKPRLLLTAAVAVWKPKIVSGYEPAKISQYLDYINLMAYDYHGSWNQQTGHNSPLFARSEQTGDQQLLNQEATIDAWIELGAPAEKLVLGLAMYGRTFTLKSKKMNGMNAPATEAGKSGPYTQAAGFLAYFEVCQLLKDGWTKEWNEEQKVPFAFKDDQWVGYDNPKSIQIKCEYAAKRKLAGAMIWSLGNLIKN</sequence>
<dbReference type="GO" id="GO:0008843">
    <property type="term" value="F:endochitinase activity"/>
    <property type="evidence" value="ECO:0007669"/>
    <property type="project" value="UniProtKB-EC"/>
</dbReference>
<feature type="chain" id="PRO_5018141888" evidence="6">
    <location>
        <begin position="22"/>
        <end position="374"/>
    </location>
</feature>
<dbReference type="GO" id="GO:0005975">
    <property type="term" value="P:carbohydrate metabolic process"/>
    <property type="evidence" value="ECO:0007669"/>
    <property type="project" value="InterPro"/>
</dbReference>
<evidence type="ECO:0000256" key="2">
    <source>
        <dbReference type="ARBA" id="ARBA00023157"/>
    </source>
</evidence>
<dbReference type="GO" id="GO:0005576">
    <property type="term" value="C:extracellular region"/>
    <property type="evidence" value="ECO:0007669"/>
    <property type="project" value="TreeGrafter"/>
</dbReference>
<evidence type="ECO:0000256" key="6">
    <source>
        <dbReference type="SAM" id="SignalP"/>
    </source>
</evidence>
<keyword evidence="2" id="KW-1015">Disulfide bond</keyword>
<evidence type="ECO:0000313" key="9">
    <source>
        <dbReference type="Proteomes" id="UP000276133"/>
    </source>
</evidence>
<dbReference type="PROSITE" id="PS01095">
    <property type="entry name" value="GH18_1"/>
    <property type="match status" value="1"/>
</dbReference>
<dbReference type="PANTHER" id="PTHR11177:SF317">
    <property type="entry name" value="CHITINASE 12-RELATED"/>
    <property type="match status" value="1"/>
</dbReference>
<dbReference type="Gene3D" id="3.20.20.80">
    <property type="entry name" value="Glycosidases"/>
    <property type="match status" value="1"/>
</dbReference>
<dbReference type="Proteomes" id="UP000276133">
    <property type="component" value="Unassembled WGS sequence"/>
</dbReference>
<dbReference type="Gene3D" id="3.10.50.10">
    <property type="match status" value="1"/>
</dbReference>
<comment type="caution">
    <text evidence="8">The sequence shown here is derived from an EMBL/GenBank/DDBJ whole genome shotgun (WGS) entry which is preliminary data.</text>
</comment>
<dbReference type="PANTHER" id="PTHR11177">
    <property type="entry name" value="CHITINASE"/>
    <property type="match status" value="1"/>
</dbReference>
<proteinExistence type="inferred from homology"/>
<dbReference type="SUPFAM" id="SSF54556">
    <property type="entry name" value="Chitinase insertion domain"/>
    <property type="match status" value="1"/>
</dbReference>
<dbReference type="OrthoDB" id="76388at2759"/>
<dbReference type="PROSITE" id="PS51910">
    <property type="entry name" value="GH18_2"/>
    <property type="match status" value="1"/>
</dbReference>
<evidence type="ECO:0000259" key="7">
    <source>
        <dbReference type="PROSITE" id="PS51910"/>
    </source>
</evidence>
<dbReference type="InterPro" id="IPR011583">
    <property type="entry name" value="Chitinase_II/V-like_cat"/>
</dbReference>
<dbReference type="InterPro" id="IPR050314">
    <property type="entry name" value="Glycosyl_Hydrlase_18"/>
</dbReference>
<evidence type="ECO:0000256" key="3">
    <source>
        <dbReference type="ARBA" id="ARBA00023295"/>
    </source>
</evidence>
<evidence type="ECO:0000256" key="4">
    <source>
        <dbReference type="RuleBase" id="RU000489"/>
    </source>
</evidence>
<dbReference type="EMBL" id="REGN01003960">
    <property type="protein sequence ID" value="RNA19882.1"/>
    <property type="molecule type" value="Genomic_DNA"/>
</dbReference>
<dbReference type="SMART" id="SM00636">
    <property type="entry name" value="Glyco_18"/>
    <property type="match status" value="1"/>
</dbReference>
<evidence type="ECO:0000313" key="8">
    <source>
        <dbReference type="EMBL" id="RNA19882.1"/>
    </source>
</evidence>
<dbReference type="GO" id="GO:0008061">
    <property type="term" value="F:chitin binding"/>
    <property type="evidence" value="ECO:0007669"/>
    <property type="project" value="InterPro"/>
</dbReference>